<dbReference type="PANTHER" id="PTHR35458:SF2">
    <property type="entry name" value="SLR0755 PROTEIN"/>
    <property type="match status" value="1"/>
</dbReference>
<evidence type="ECO:0000256" key="1">
    <source>
        <dbReference type="SAM" id="MobiDB-lite"/>
    </source>
</evidence>
<organism evidence="3 4">
    <name type="scientific">Deinococcus caeni</name>
    <dbReference type="NCBI Taxonomy" id="569127"/>
    <lineage>
        <taxon>Bacteria</taxon>
        <taxon>Thermotogati</taxon>
        <taxon>Deinococcota</taxon>
        <taxon>Deinococci</taxon>
        <taxon>Deinococcales</taxon>
        <taxon>Deinococcaceae</taxon>
        <taxon>Deinococcus</taxon>
    </lineage>
</organism>
<feature type="region of interest" description="Disordered" evidence="1">
    <location>
        <begin position="327"/>
        <end position="359"/>
    </location>
</feature>
<dbReference type="SUPFAM" id="SSF140663">
    <property type="entry name" value="TTHA0068-like"/>
    <property type="match status" value="1"/>
</dbReference>
<dbReference type="InterPro" id="IPR023203">
    <property type="entry name" value="TTHA0068_sf"/>
</dbReference>
<accession>A0ABP9UKB0</accession>
<dbReference type="CDD" id="cd10911">
    <property type="entry name" value="PIN_LabA"/>
    <property type="match status" value="1"/>
</dbReference>
<proteinExistence type="predicted"/>
<dbReference type="Pfam" id="PF01936">
    <property type="entry name" value="NYN"/>
    <property type="match status" value="1"/>
</dbReference>
<name>A0ABP9UKB0_9DEIO</name>
<dbReference type="Gene3D" id="3.40.50.1010">
    <property type="entry name" value="5'-nuclease"/>
    <property type="match status" value="1"/>
</dbReference>
<dbReference type="EMBL" id="BAABQU010000027">
    <property type="protein sequence ID" value="GAA5440732.1"/>
    <property type="molecule type" value="Genomic_DNA"/>
</dbReference>
<evidence type="ECO:0000313" key="3">
    <source>
        <dbReference type="EMBL" id="GAA5440732.1"/>
    </source>
</evidence>
<sequence>MNGPDHWTDRDAQAFTRGAALFARGEWWEAHEAWEAPWQRAAGPDRAFLQALILLAAALHKRWHHGSLTHRNYHKAARYLDTLPPVYAGVDLARLRAGVWDALHDPALRPAVCPALSPGRQEGAGQGRGAGWAARASGILTGGRSPSGGVTRLAPGRAAQERHQMERIALFIDGANVYAAAKRLGWNFDHRKILEHFSAGGALYNAFYYTAVPTPIDDKQKRFTDALTYMGYTVRTRPLREATDEGGDTHRRASLDIEIVTDLLSTSDRYDTAVLLTGDGDFERPVEVLRARGKRVVVACIAEMTSYELRNAADEYVDFKDIREQVERPGYRLPSESRGNGGEHRPFYTSAALQEPDDR</sequence>
<comment type="caution">
    <text evidence="3">The sequence shown here is derived from an EMBL/GenBank/DDBJ whole genome shotgun (WGS) entry which is preliminary data.</text>
</comment>
<dbReference type="InterPro" id="IPR047140">
    <property type="entry name" value="LabA"/>
</dbReference>
<feature type="domain" description="NYN" evidence="2">
    <location>
        <begin position="167"/>
        <end position="318"/>
    </location>
</feature>
<protein>
    <recommendedName>
        <fullName evidence="2">NYN domain-containing protein</fullName>
    </recommendedName>
</protein>
<dbReference type="PANTHER" id="PTHR35458">
    <property type="entry name" value="SLR0755 PROTEIN"/>
    <property type="match status" value="1"/>
</dbReference>
<dbReference type="Gene3D" id="1.10.3450.10">
    <property type="entry name" value="TTHA0068-like"/>
    <property type="match status" value="1"/>
</dbReference>
<dbReference type="Proteomes" id="UP001423409">
    <property type="component" value="Unassembled WGS sequence"/>
</dbReference>
<reference evidence="3 4" key="1">
    <citation type="submission" date="2024-02" db="EMBL/GenBank/DDBJ databases">
        <title>Deinococcus caeni NBRC 101312.</title>
        <authorList>
            <person name="Ichikawa N."/>
            <person name="Katano-Makiyama Y."/>
            <person name="Hidaka K."/>
        </authorList>
    </citation>
    <scope>NUCLEOTIDE SEQUENCE [LARGE SCALE GENOMIC DNA]</scope>
    <source>
        <strain evidence="3 4">NBRC 101312</strain>
    </source>
</reference>
<dbReference type="InterPro" id="IPR005500">
    <property type="entry name" value="DUF309"/>
</dbReference>
<dbReference type="Pfam" id="PF03745">
    <property type="entry name" value="DUF309"/>
    <property type="match status" value="1"/>
</dbReference>
<evidence type="ECO:0000259" key="2">
    <source>
        <dbReference type="Pfam" id="PF01936"/>
    </source>
</evidence>
<keyword evidence="4" id="KW-1185">Reference proteome</keyword>
<evidence type="ECO:0000313" key="4">
    <source>
        <dbReference type="Proteomes" id="UP001423409"/>
    </source>
</evidence>
<dbReference type="InterPro" id="IPR021139">
    <property type="entry name" value="NYN"/>
</dbReference>
<gene>
    <name evidence="3" type="ORF">Dcae01_02252</name>
</gene>